<dbReference type="InterPro" id="IPR045224">
    <property type="entry name" value="HDZip_class_I_plant"/>
</dbReference>
<evidence type="ECO:0000256" key="9">
    <source>
        <dbReference type="RuleBase" id="RU000682"/>
    </source>
</evidence>
<feature type="coiled-coil region" evidence="11">
    <location>
        <begin position="73"/>
        <end position="121"/>
    </location>
</feature>
<keyword evidence="11" id="KW-0175">Coiled coil</keyword>
<dbReference type="Pfam" id="PF00046">
    <property type="entry name" value="Homeodomain"/>
    <property type="match status" value="1"/>
</dbReference>
<evidence type="ECO:0000256" key="3">
    <source>
        <dbReference type="ARBA" id="ARBA00023125"/>
    </source>
</evidence>
<name>A0AAV3Q4B1_LITER</name>
<comment type="function">
    <text evidence="10">Transcription factor.</text>
</comment>
<dbReference type="CDD" id="cd00086">
    <property type="entry name" value="homeodomain"/>
    <property type="match status" value="1"/>
</dbReference>
<dbReference type="InterPro" id="IPR001356">
    <property type="entry name" value="HD"/>
</dbReference>
<evidence type="ECO:0000256" key="7">
    <source>
        <dbReference type="ARBA" id="ARBA00025748"/>
    </source>
</evidence>
<evidence type="ECO:0000256" key="11">
    <source>
        <dbReference type="SAM" id="Coils"/>
    </source>
</evidence>
<protein>
    <recommendedName>
        <fullName evidence="10">Homeobox-leucine zipper protein</fullName>
    </recommendedName>
    <alternativeName>
        <fullName evidence="10">HD-ZIP protein</fullName>
    </alternativeName>
    <alternativeName>
        <fullName evidence="10">Homeodomain transcription factor</fullName>
    </alternativeName>
</protein>
<dbReference type="GO" id="GO:0000981">
    <property type="term" value="F:DNA-binding transcription factor activity, RNA polymerase II-specific"/>
    <property type="evidence" value="ECO:0007669"/>
    <property type="project" value="UniProtKB-UniRule"/>
</dbReference>
<evidence type="ECO:0000256" key="5">
    <source>
        <dbReference type="ARBA" id="ARBA00023163"/>
    </source>
</evidence>
<evidence type="ECO:0000256" key="2">
    <source>
        <dbReference type="ARBA" id="ARBA00023015"/>
    </source>
</evidence>
<keyword evidence="5 10" id="KW-0804">Transcription</keyword>
<sequence>MDLNPQRNAIMLNSTKIPRKKRLNEEQVRLLEVSFDCNKNLEPEMKLQLARQLGVPPRQIAIWYQNKRARWKNQSLEIGYNALQARLNDALLEKKQLEKQVKHLQEELQKERDRLMEKQYAHLPLSSISSCGDEGEGSGNLGCDNGGGGGGGGVTTRLLDDVSCPWVDNGELLYACILMSASGQGDRDLSWQNDDSFLSSITTSRKM</sequence>
<accession>A0AAV3Q4B1</accession>
<dbReference type="AlphaFoldDB" id="A0AAV3Q4B1"/>
<gene>
    <name evidence="13" type="ORF">LIER_15539</name>
</gene>
<dbReference type="GO" id="GO:0043565">
    <property type="term" value="F:sequence-specific DNA binding"/>
    <property type="evidence" value="ECO:0007669"/>
    <property type="project" value="TreeGrafter"/>
</dbReference>
<feature type="domain" description="Homeobox" evidence="12">
    <location>
        <begin position="14"/>
        <end position="74"/>
    </location>
</feature>
<keyword evidence="4 8" id="KW-0371">Homeobox</keyword>
<dbReference type="InterPro" id="IPR009057">
    <property type="entry name" value="Homeodomain-like_sf"/>
</dbReference>
<dbReference type="PROSITE" id="PS50071">
    <property type="entry name" value="HOMEOBOX_2"/>
    <property type="match status" value="1"/>
</dbReference>
<dbReference type="SMART" id="SM00389">
    <property type="entry name" value="HOX"/>
    <property type="match status" value="1"/>
</dbReference>
<dbReference type="PANTHER" id="PTHR24326">
    <property type="entry name" value="HOMEOBOX-LEUCINE ZIPPER PROTEIN"/>
    <property type="match status" value="1"/>
</dbReference>
<feature type="DNA-binding region" description="Homeobox" evidence="8">
    <location>
        <begin position="16"/>
        <end position="75"/>
    </location>
</feature>
<reference evidence="13 14" key="1">
    <citation type="submission" date="2024-01" db="EMBL/GenBank/DDBJ databases">
        <title>The complete chloroplast genome sequence of Lithospermum erythrorhizon: insights into the phylogenetic relationship among Boraginaceae species and the maternal lineages of purple gromwells.</title>
        <authorList>
            <person name="Okada T."/>
            <person name="Watanabe K."/>
        </authorList>
    </citation>
    <scope>NUCLEOTIDE SEQUENCE [LARGE SCALE GENOMIC DNA]</scope>
</reference>
<comment type="similarity">
    <text evidence="7 10">Belongs to the HD-ZIP homeobox family. Class I subfamily.</text>
</comment>
<dbReference type="PROSITE" id="PS00027">
    <property type="entry name" value="HOMEOBOX_1"/>
    <property type="match status" value="1"/>
</dbReference>
<dbReference type="Proteomes" id="UP001454036">
    <property type="component" value="Unassembled WGS sequence"/>
</dbReference>
<dbReference type="SUPFAM" id="SSF46689">
    <property type="entry name" value="Homeodomain-like"/>
    <property type="match status" value="1"/>
</dbReference>
<dbReference type="PANTHER" id="PTHR24326:SF522">
    <property type="entry name" value="HOMEOBOX-LEUCINE ZIPPER PROTEIN ATHB-52"/>
    <property type="match status" value="1"/>
</dbReference>
<evidence type="ECO:0000313" key="13">
    <source>
        <dbReference type="EMBL" id="GAA0158544.1"/>
    </source>
</evidence>
<keyword evidence="14" id="KW-1185">Reference proteome</keyword>
<keyword evidence="3 8" id="KW-0238">DNA-binding</keyword>
<dbReference type="Gene3D" id="1.10.10.60">
    <property type="entry name" value="Homeodomain-like"/>
    <property type="match status" value="1"/>
</dbReference>
<dbReference type="EMBL" id="BAABME010003373">
    <property type="protein sequence ID" value="GAA0158544.1"/>
    <property type="molecule type" value="Genomic_DNA"/>
</dbReference>
<evidence type="ECO:0000313" key="14">
    <source>
        <dbReference type="Proteomes" id="UP001454036"/>
    </source>
</evidence>
<evidence type="ECO:0000256" key="6">
    <source>
        <dbReference type="ARBA" id="ARBA00023242"/>
    </source>
</evidence>
<proteinExistence type="inferred from homology"/>
<evidence type="ECO:0000256" key="1">
    <source>
        <dbReference type="ARBA" id="ARBA00004123"/>
    </source>
</evidence>
<dbReference type="InterPro" id="IPR017970">
    <property type="entry name" value="Homeobox_CS"/>
</dbReference>
<dbReference type="GO" id="GO:0005634">
    <property type="term" value="C:nucleus"/>
    <property type="evidence" value="ECO:0007669"/>
    <property type="project" value="UniProtKB-SubCell"/>
</dbReference>
<comment type="subcellular location">
    <subcellularLocation>
        <location evidence="1 8 9">Nucleus</location>
    </subcellularLocation>
</comment>
<comment type="caution">
    <text evidence="13">The sequence shown here is derived from an EMBL/GenBank/DDBJ whole genome shotgun (WGS) entry which is preliminary data.</text>
</comment>
<keyword evidence="6 8" id="KW-0539">Nucleus</keyword>
<dbReference type="GO" id="GO:0045893">
    <property type="term" value="P:positive regulation of DNA-templated transcription"/>
    <property type="evidence" value="ECO:0007669"/>
    <property type="project" value="TreeGrafter"/>
</dbReference>
<evidence type="ECO:0000256" key="10">
    <source>
        <dbReference type="RuleBase" id="RU369038"/>
    </source>
</evidence>
<evidence type="ECO:0000256" key="4">
    <source>
        <dbReference type="ARBA" id="ARBA00023155"/>
    </source>
</evidence>
<evidence type="ECO:0000256" key="8">
    <source>
        <dbReference type="PROSITE-ProRule" id="PRU00108"/>
    </source>
</evidence>
<keyword evidence="2 10" id="KW-0805">Transcription regulation</keyword>
<organism evidence="13 14">
    <name type="scientific">Lithospermum erythrorhizon</name>
    <name type="common">Purple gromwell</name>
    <name type="synonym">Lithospermum officinale var. erythrorhizon</name>
    <dbReference type="NCBI Taxonomy" id="34254"/>
    <lineage>
        <taxon>Eukaryota</taxon>
        <taxon>Viridiplantae</taxon>
        <taxon>Streptophyta</taxon>
        <taxon>Embryophyta</taxon>
        <taxon>Tracheophyta</taxon>
        <taxon>Spermatophyta</taxon>
        <taxon>Magnoliopsida</taxon>
        <taxon>eudicotyledons</taxon>
        <taxon>Gunneridae</taxon>
        <taxon>Pentapetalae</taxon>
        <taxon>asterids</taxon>
        <taxon>lamiids</taxon>
        <taxon>Boraginales</taxon>
        <taxon>Boraginaceae</taxon>
        <taxon>Boraginoideae</taxon>
        <taxon>Lithospermeae</taxon>
        <taxon>Lithospermum</taxon>
    </lineage>
</organism>
<evidence type="ECO:0000259" key="12">
    <source>
        <dbReference type="PROSITE" id="PS50071"/>
    </source>
</evidence>